<reference evidence="2 3" key="1">
    <citation type="journal article" date="2018" name="ISME J.">
        <title>Endosymbiont genomes yield clues of tubeworm success.</title>
        <authorList>
            <person name="Li Y."/>
            <person name="Liles M.R."/>
            <person name="Halanych K.M."/>
        </authorList>
    </citation>
    <scope>NUCLEOTIDE SEQUENCE [LARGE SCALE GENOMIC DNA]</scope>
    <source>
        <strain evidence="2">A1422</strain>
    </source>
</reference>
<dbReference type="Pfam" id="PF19583">
    <property type="entry name" value="ODP"/>
    <property type="match status" value="1"/>
</dbReference>
<sequence>MSVELYNKKEHICVAFRDLVTGDAVQANQFLIFDHGHAALLDPGGELTYTRLFMAISDYMNVKKLDYVIASHQDPDVVASVNKWLVGTDCKVVVPSLWERFIPHFTRPGRLQNRVVSIPDQGINLELGNIRLKALPAHFLHAEGNFQFYDPISKILFFSGDLGANLPPGDLDKPVKKLAEILPYMDGFHKRYMNSNRVCRYWANMVSSLEIDMIVPQHGRSFVGKKAVAEFINWVANLECGIDLMTQSHYQAP</sequence>
<dbReference type="SUPFAM" id="SSF56281">
    <property type="entry name" value="Metallo-hydrolase/oxidoreductase"/>
    <property type="match status" value="1"/>
</dbReference>
<accession>A0A370E0M2</accession>
<dbReference type="PANTHER" id="PTHR43041">
    <property type="entry name" value="HYDROLASE, METALLO-BETA-LACTAMASE SUPERFAMILY"/>
    <property type="match status" value="1"/>
</dbReference>
<dbReference type="GO" id="GO:0016787">
    <property type="term" value="F:hydrolase activity"/>
    <property type="evidence" value="ECO:0007669"/>
    <property type="project" value="UniProtKB-KW"/>
</dbReference>
<comment type="caution">
    <text evidence="2">The sequence shown here is derived from an EMBL/GenBank/DDBJ whole genome shotgun (WGS) entry which is preliminary data.</text>
</comment>
<dbReference type="InterPro" id="IPR045761">
    <property type="entry name" value="ODP_dom"/>
</dbReference>
<dbReference type="InterPro" id="IPR036866">
    <property type="entry name" value="RibonucZ/Hydroxyglut_hydro"/>
</dbReference>
<protein>
    <submittedName>
        <fullName evidence="2">MBL fold metallo-hydrolase</fullName>
    </submittedName>
</protein>
<evidence type="ECO:0000313" key="2">
    <source>
        <dbReference type="EMBL" id="RDH92873.1"/>
    </source>
</evidence>
<evidence type="ECO:0000259" key="1">
    <source>
        <dbReference type="SMART" id="SM00849"/>
    </source>
</evidence>
<dbReference type="SMART" id="SM00849">
    <property type="entry name" value="Lactamase_B"/>
    <property type="match status" value="1"/>
</dbReference>
<proteinExistence type="predicted"/>
<dbReference type="AlphaFoldDB" id="A0A370E0M2"/>
<dbReference type="EMBL" id="QFXD01000041">
    <property type="protein sequence ID" value="RDH92873.1"/>
    <property type="molecule type" value="Genomic_DNA"/>
</dbReference>
<keyword evidence="2" id="KW-0378">Hydrolase</keyword>
<evidence type="ECO:0000313" key="3">
    <source>
        <dbReference type="Proteomes" id="UP000255508"/>
    </source>
</evidence>
<organism evidence="2 3">
    <name type="scientific">endosymbiont of Lamellibrachia luymesi</name>
    <dbReference type="NCBI Taxonomy" id="2200907"/>
    <lineage>
        <taxon>Bacteria</taxon>
        <taxon>Pseudomonadati</taxon>
        <taxon>Pseudomonadota</taxon>
        <taxon>Gammaproteobacteria</taxon>
        <taxon>sulfur-oxidizing symbionts</taxon>
    </lineage>
</organism>
<gene>
    <name evidence="2" type="ORF">DIZ79_02215</name>
</gene>
<dbReference type="Proteomes" id="UP000255508">
    <property type="component" value="Unassembled WGS sequence"/>
</dbReference>
<dbReference type="Gene3D" id="3.60.15.10">
    <property type="entry name" value="Ribonuclease Z/Hydroxyacylglutathione hydrolase-like"/>
    <property type="match status" value="1"/>
</dbReference>
<feature type="domain" description="Metallo-beta-lactamase" evidence="1">
    <location>
        <begin position="26"/>
        <end position="218"/>
    </location>
</feature>
<dbReference type="PANTHER" id="PTHR43041:SF1">
    <property type="entry name" value="METALLO-BETA-LACTAMASE DOMAIN-CONTAINING PROTEIN"/>
    <property type="match status" value="1"/>
</dbReference>
<dbReference type="InterPro" id="IPR001279">
    <property type="entry name" value="Metallo-B-lactamas"/>
</dbReference>
<dbReference type="CDD" id="cd07709">
    <property type="entry name" value="flavodiiron_proteins_MBL-fold"/>
    <property type="match status" value="1"/>
</dbReference>
<name>A0A370E0M2_9GAMM</name>